<name>A0A1V6M020_9BACT</name>
<proteinExistence type="predicted"/>
<organism evidence="3 4">
    <name type="scientific">Candidatus Brocadia sapporoensis</name>
    <dbReference type="NCBI Taxonomy" id="392547"/>
    <lineage>
        <taxon>Bacteria</taxon>
        <taxon>Pseudomonadati</taxon>
        <taxon>Planctomycetota</taxon>
        <taxon>Candidatus Brocadiia</taxon>
        <taxon>Candidatus Brocadiales</taxon>
        <taxon>Candidatus Brocadiaceae</taxon>
        <taxon>Candidatus Brocadia</taxon>
    </lineage>
</organism>
<comment type="caution">
    <text evidence="3">The sequence shown here is derived from an EMBL/GenBank/DDBJ whole genome shotgun (WGS) entry which is preliminary data.</text>
</comment>
<protein>
    <submittedName>
        <fullName evidence="3">DNA-binding protein</fullName>
    </submittedName>
</protein>
<gene>
    <name evidence="3" type="ORF">BIY37_06750</name>
</gene>
<evidence type="ECO:0000259" key="2">
    <source>
        <dbReference type="Pfam" id="PF26390"/>
    </source>
</evidence>
<keyword evidence="3" id="KW-0238">DNA-binding</keyword>
<evidence type="ECO:0000313" key="3">
    <source>
        <dbReference type="EMBL" id="OQD45741.1"/>
    </source>
</evidence>
<evidence type="ECO:0000256" key="1">
    <source>
        <dbReference type="SAM" id="SignalP"/>
    </source>
</evidence>
<dbReference type="GO" id="GO:0003677">
    <property type="term" value="F:DNA binding"/>
    <property type="evidence" value="ECO:0007669"/>
    <property type="project" value="UniProtKB-KW"/>
</dbReference>
<accession>A0A1V6M020</accession>
<dbReference type="Pfam" id="PF26390">
    <property type="entry name" value="MamS_MamX"/>
    <property type="match status" value="1"/>
</dbReference>
<dbReference type="AlphaFoldDB" id="A0A1V6M020"/>
<keyword evidence="1" id="KW-0732">Signal</keyword>
<feature type="signal peptide" evidence="1">
    <location>
        <begin position="1"/>
        <end position="23"/>
    </location>
</feature>
<reference evidence="3 4" key="1">
    <citation type="journal article" date="2016" name="Genome Announc.">
        <title>Draft Genome Sequence of the Anaerobic Ammonium-Oxidizing Bacterium 'Candidatus Brocadia sp. 40'.</title>
        <authorList>
            <person name="Ali M."/>
            <person name="Haroon M.F."/>
            <person name="Narita Y."/>
            <person name="Zhang L."/>
            <person name="Rangel Shaw D."/>
            <person name="Okabe S."/>
            <person name="Saikaly P.E."/>
        </authorList>
    </citation>
    <scope>NUCLEOTIDE SEQUENCE [LARGE SCALE GENOMIC DNA]</scope>
    <source>
        <strain evidence="3 4">40</strain>
    </source>
</reference>
<keyword evidence="4" id="KW-1185">Reference proteome</keyword>
<evidence type="ECO:0000313" key="4">
    <source>
        <dbReference type="Proteomes" id="UP000242219"/>
    </source>
</evidence>
<dbReference type="InterPro" id="IPR058837">
    <property type="entry name" value="MamS_MamX_dom"/>
</dbReference>
<dbReference type="Proteomes" id="UP000242219">
    <property type="component" value="Unassembled WGS sequence"/>
</dbReference>
<dbReference type="RefSeq" id="WP_070067064.1">
    <property type="nucleotide sequence ID" value="NZ_MJUW02000075.1"/>
</dbReference>
<feature type="domain" description="Magnetosome protein MamS/MamX" evidence="2">
    <location>
        <begin position="49"/>
        <end position="134"/>
    </location>
</feature>
<feature type="chain" id="PRO_5010733395" evidence="1">
    <location>
        <begin position="24"/>
        <end position="151"/>
    </location>
</feature>
<sequence>MKIGVLIVAIFMFSLLHIPQSLAQQGMQWRGGGGWGIGAPYNRMYDPKTVETISGEVVSVDIITPVKGMCHGVHLMVKTVKETISVHLGPGWYIENQDTKIEPKDKVEVTGSRITFEGKPAIIAAEVKKDDEILKLRDEKGFPLWSGWKRR</sequence>
<dbReference type="EMBL" id="MJUW02000075">
    <property type="protein sequence ID" value="OQD45741.1"/>
    <property type="molecule type" value="Genomic_DNA"/>
</dbReference>